<dbReference type="NCBIfam" id="TIGR00237">
    <property type="entry name" value="xseA"/>
    <property type="match status" value="1"/>
</dbReference>
<evidence type="ECO:0000313" key="9">
    <source>
        <dbReference type="EMBL" id="OOG26168.1"/>
    </source>
</evidence>
<comment type="catalytic activity">
    <reaction evidence="5 6">
        <text>Exonucleolytic cleavage in either 5'- to 3'- or 3'- to 5'-direction to yield nucleoside 5'-phosphates.</text>
        <dbReference type="EC" id="3.1.11.6"/>
    </reaction>
</comment>
<dbReference type="PANTHER" id="PTHR30008">
    <property type="entry name" value="EXODEOXYRIBONUCLEASE 7 LARGE SUBUNIT"/>
    <property type="match status" value="1"/>
</dbReference>
<feature type="domain" description="Exonuclease VII large subunit C-terminal" evidence="7">
    <location>
        <begin position="127"/>
        <end position="441"/>
    </location>
</feature>
<dbReference type="OrthoDB" id="9802795at2"/>
<evidence type="ECO:0000256" key="6">
    <source>
        <dbReference type="RuleBase" id="RU004355"/>
    </source>
</evidence>
<dbReference type="GO" id="GO:0003676">
    <property type="term" value="F:nucleic acid binding"/>
    <property type="evidence" value="ECO:0007669"/>
    <property type="project" value="InterPro"/>
</dbReference>
<dbReference type="RefSeq" id="WP_077278120.1">
    <property type="nucleotide sequence ID" value="NZ_MVBK01000030.1"/>
</dbReference>
<evidence type="ECO:0000256" key="4">
    <source>
        <dbReference type="ARBA" id="ARBA00022839"/>
    </source>
</evidence>
<feature type="domain" description="OB-fold nucleic acid binding" evidence="8">
    <location>
        <begin position="11"/>
        <end position="104"/>
    </location>
</feature>
<protein>
    <recommendedName>
        <fullName evidence="5">Exodeoxyribonuclease 7 large subunit</fullName>
        <ecNumber evidence="5">3.1.11.6</ecNumber>
    </recommendedName>
    <alternativeName>
        <fullName evidence="5">Exodeoxyribonuclease VII large subunit</fullName>
        <shortName evidence="5">Exonuclease VII large subunit</shortName>
    </alternativeName>
</protein>
<keyword evidence="1 5" id="KW-0963">Cytoplasm</keyword>
<evidence type="ECO:0000259" key="8">
    <source>
        <dbReference type="Pfam" id="PF13742"/>
    </source>
</evidence>
<proteinExistence type="inferred from homology"/>
<organism evidence="9 10">
    <name type="scientific">Thioalkalivibrio denitrificans</name>
    <dbReference type="NCBI Taxonomy" id="108003"/>
    <lineage>
        <taxon>Bacteria</taxon>
        <taxon>Pseudomonadati</taxon>
        <taxon>Pseudomonadota</taxon>
        <taxon>Gammaproteobacteria</taxon>
        <taxon>Chromatiales</taxon>
        <taxon>Ectothiorhodospiraceae</taxon>
        <taxon>Thioalkalivibrio</taxon>
    </lineage>
</organism>
<evidence type="ECO:0000259" key="7">
    <source>
        <dbReference type="Pfam" id="PF02601"/>
    </source>
</evidence>
<sequence length="450" mass="50546">MTKTTPDRDIYTVSRLNQAVQGLLEGSFPLIWVEGELSGVARPASGHVYFTLKDPGAQVRCALFRNRAQLLRFRPADGMQVLVRARVGLYAPRGDYQLIVEHMEEAGDGALRRAFEELKQRLEKEGLFDPARKKPLPRFPRRLGVITSPTGAAIRDILSVLRRRFPGLPVLIYPVPVQGEAAAPAIAEALRTASSREDCDVLILARGGGSLEDLWAFNEEAVARALYECAIPVVSGVGHEVDVTISDLAADVRAATPSAAAELVSPLRDEWLEHVSRQSRLLAERMNRRLRDHLLRLDTLERRLRQQHPERRLRDQVQRIDELERRLLLAMDHGLRHRHARLARLTDRLGHRSPALALERLSARREQLTLRLRSAVRQRLDRLDSRLSAAARALNSVSPLATLGRGYSILTTAEGQVIRDASQVQVHDRVEARLGKGRLSCRVVQKEQDL</sequence>
<dbReference type="GO" id="GO:0005737">
    <property type="term" value="C:cytoplasm"/>
    <property type="evidence" value="ECO:0007669"/>
    <property type="project" value="UniProtKB-SubCell"/>
</dbReference>
<keyword evidence="2 5" id="KW-0540">Nuclease</keyword>
<dbReference type="STRING" id="108003.B1C78_05315"/>
<comment type="similarity">
    <text evidence="5 6">Belongs to the XseA family.</text>
</comment>
<dbReference type="Proteomes" id="UP000189462">
    <property type="component" value="Unassembled WGS sequence"/>
</dbReference>
<gene>
    <name evidence="5" type="primary">xseA</name>
    <name evidence="9" type="ORF">B1C78_05315</name>
</gene>
<comment type="subunit">
    <text evidence="5">Heterooligomer composed of large and small subunits.</text>
</comment>
<name>A0A1V3NMP3_9GAMM</name>
<evidence type="ECO:0000256" key="5">
    <source>
        <dbReference type="HAMAP-Rule" id="MF_00378"/>
    </source>
</evidence>
<keyword evidence="10" id="KW-1185">Reference proteome</keyword>
<comment type="subcellular location">
    <subcellularLocation>
        <location evidence="5 6">Cytoplasm</location>
    </subcellularLocation>
</comment>
<dbReference type="AlphaFoldDB" id="A0A1V3NMP3"/>
<dbReference type="PANTHER" id="PTHR30008:SF0">
    <property type="entry name" value="EXODEOXYRIBONUCLEASE 7 LARGE SUBUNIT"/>
    <property type="match status" value="1"/>
</dbReference>
<dbReference type="GO" id="GO:0008855">
    <property type="term" value="F:exodeoxyribonuclease VII activity"/>
    <property type="evidence" value="ECO:0007669"/>
    <property type="project" value="UniProtKB-UniRule"/>
</dbReference>
<dbReference type="EC" id="3.1.11.6" evidence="5"/>
<dbReference type="GO" id="GO:0006308">
    <property type="term" value="P:DNA catabolic process"/>
    <property type="evidence" value="ECO:0007669"/>
    <property type="project" value="UniProtKB-UniRule"/>
</dbReference>
<reference evidence="9 10" key="1">
    <citation type="submission" date="2017-02" db="EMBL/GenBank/DDBJ databases">
        <title>Genomic diversity within the haloalkaliphilic genus Thioalkalivibrio.</title>
        <authorList>
            <person name="Ahn A.-C."/>
            <person name="Meier-Kolthoff J."/>
            <person name="Overmars L."/>
            <person name="Richter M."/>
            <person name="Woyke T."/>
            <person name="Sorokin D.Y."/>
            <person name="Muyzer G."/>
        </authorList>
    </citation>
    <scope>NUCLEOTIDE SEQUENCE [LARGE SCALE GENOMIC DNA]</scope>
    <source>
        <strain evidence="9 10">ALJD</strain>
    </source>
</reference>
<dbReference type="HAMAP" id="MF_00378">
    <property type="entry name" value="Exonuc_7_L"/>
    <property type="match status" value="1"/>
</dbReference>
<evidence type="ECO:0000256" key="2">
    <source>
        <dbReference type="ARBA" id="ARBA00022722"/>
    </source>
</evidence>
<dbReference type="CDD" id="cd04489">
    <property type="entry name" value="ExoVII_LU_OBF"/>
    <property type="match status" value="1"/>
</dbReference>
<comment type="function">
    <text evidence="5">Bidirectionally degrades single-stranded DNA into large acid-insoluble oligonucleotides, which are then degraded further into small acid-soluble oligonucleotides.</text>
</comment>
<dbReference type="InterPro" id="IPR003753">
    <property type="entry name" value="Exonuc_VII_L"/>
</dbReference>
<evidence type="ECO:0000256" key="3">
    <source>
        <dbReference type="ARBA" id="ARBA00022801"/>
    </source>
</evidence>
<dbReference type="InterPro" id="IPR025824">
    <property type="entry name" value="OB-fold_nuc-bd_dom"/>
</dbReference>
<dbReference type="EMBL" id="MVBK01000030">
    <property type="protein sequence ID" value="OOG26168.1"/>
    <property type="molecule type" value="Genomic_DNA"/>
</dbReference>
<accession>A0A1V3NMP3</accession>
<dbReference type="Pfam" id="PF13742">
    <property type="entry name" value="tRNA_anti_2"/>
    <property type="match status" value="1"/>
</dbReference>
<comment type="caution">
    <text evidence="9">The sequence shown here is derived from an EMBL/GenBank/DDBJ whole genome shotgun (WGS) entry which is preliminary data.</text>
</comment>
<evidence type="ECO:0000256" key="1">
    <source>
        <dbReference type="ARBA" id="ARBA00022490"/>
    </source>
</evidence>
<dbReference type="InterPro" id="IPR020579">
    <property type="entry name" value="Exonuc_VII_lsu_C"/>
</dbReference>
<keyword evidence="4 5" id="KW-0269">Exonuclease</keyword>
<dbReference type="GO" id="GO:0009318">
    <property type="term" value="C:exodeoxyribonuclease VII complex"/>
    <property type="evidence" value="ECO:0007669"/>
    <property type="project" value="UniProtKB-UniRule"/>
</dbReference>
<keyword evidence="3 5" id="KW-0378">Hydrolase</keyword>
<dbReference type="Pfam" id="PF02601">
    <property type="entry name" value="Exonuc_VII_L"/>
    <property type="match status" value="1"/>
</dbReference>
<evidence type="ECO:0000313" key="10">
    <source>
        <dbReference type="Proteomes" id="UP000189462"/>
    </source>
</evidence>